<accession>A0AAE0NB90</accession>
<name>A0AAE0NB90_9PEZI</name>
<comment type="caution">
    <text evidence="1">The sequence shown here is derived from an EMBL/GenBank/DDBJ whole genome shotgun (WGS) entry which is preliminary data.</text>
</comment>
<proteinExistence type="predicted"/>
<evidence type="ECO:0000313" key="2">
    <source>
        <dbReference type="Proteomes" id="UP001287356"/>
    </source>
</evidence>
<organism evidence="1 2">
    <name type="scientific">Lasiosphaeria ovina</name>
    <dbReference type="NCBI Taxonomy" id="92902"/>
    <lineage>
        <taxon>Eukaryota</taxon>
        <taxon>Fungi</taxon>
        <taxon>Dikarya</taxon>
        <taxon>Ascomycota</taxon>
        <taxon>Pezizomycotina</taxon>
        <taxon>Sordariomycetes</taxon>
        <taxon>Sordariomycetidae</taxon>
        <taxon>Sordariales</taxon>
        <taxon>Lasiosphaeriaceae</taxon>
        <taxon>Lasiosphaeria</taxon>
    </lineage>
</organism>
<dbReference type="EMBL" id="JAULSN010000003">
    <property type="protein sequence ID" value="KAK3376933.1"/>
    <property type="molecule type" value="Genomic_DNA"/>
</dbReference>
<gene>
    <name evidence="1" type="ORF">B0T24DRAFT_620127</name>
</gene>
<dbReference type="AlphaFoldDB" id="A0AAE0NB90"/>
<reference evidence="1" key="2">
    <citation type="submission" date="2023-06" db="EMBL/GenBank/DDBJ databases">
        <authorList>
            <consortium name="Lawrence Berkeley National Laboratory"/>
            <person name="Haridas S."/>
            <person name="Hensen N."/>
            <person name="Bonometti L."/>
            <person name="Westerberg I."/>
            <person name="Brannstrom I.O."/>
            <person name="Guillou S."/>
            <person name="Cros-Aarteil S."/>
            <person name="Calhoun S."/>
            <person name="Kuo A."/>
            <person name="Mondo S."/>
            <person name="Pangilinan J."/>
            <person name="Riley R."/>
            <person name="Labutti K."/>
            <person name="Andreopoulos B."/>
            <person name="Lipzen A."/>
            <person name="Chen C."/>
            <person name="Yanf M."/>
            <person name="Daum C."/>
            <person name="Ng V."/>
            <person name="Clum A."/>
            <person name="Steindorff A."/>
            <person name="Ohm R."/>
            <person name="Martin F."/>
            <person name="Silar P."/>
            <person name="Natvig D."/>
            <person name="Lalanne C."/>
            <person name="Gautier V."/>
            <person name="Ament-Velasquez S.L."/>
            <person name="Kruys A."/>
            <person name="Hutchinson M.I."/>
            <person name="Powell A.J."/>
            <person name="Barry K."/>
            <person name="Miller A.N."/>
            <person name="Grigoriev I.V."/>
            <person name="Debuchy R."/>
            <person name="Gladieux P."/>
            <person name="Thoren M.H."/>
            <person name="Johannesson H."/>
        </authorList>
    </citation>
    <scope>NUCLEOTIDE SEQUENCE</scope>
    <source>
        <strain evidence="1">CBS 958.72</strain>
    </source>
</reference>
<protein>
    <submittedName>
        <fullName evidence="1">Uncharacterized protein</fullName>
    </submittedName>
</protein>
<keyword evidence="2" id="KW-1185">Reference proteome</keyword>
<sequence length="86" mass="9121">MGKSAMRPAGVHRSMAAFSLNATFLLPSTAHWYRRENKSDGSQTSNCGRAATYFNSSGLLSAIVSWLTADSPCQGIRGVALWLGGA</sequence>
<reference evidence="1" key="1">
    <citation type="journal article" date="2023" name="Mol. Phylogenet. Evol.">
        <title>Genome-scale phylogeny and comparative genomics of the fungal order Sordariales.</title>
        <authorList>
            <person name="Hensen N."/>
            <person name="Bonometti L."/>
            <person name="Westerberg I."/>
            <person name="Brannstrom I.O."/>
            <person name="Guillou S."/>
            <person name="Cros-Aarteil S."/>
            <person name="Calhoun S."/>
            <person name="Haridas S."/>
            <person name="Kuo A."/>
            <person name="Mondo S."/>
            <person name="Pangilinan J."/>
            <person name="Riley R."/>
            <person name="LaButti K."/>
            <person name="Andreopoulos B."/>
            <person name="Lipzen A."/>
            <person name="Chen C."/>
            <person name="Yan M."/>
            <person name="Daum C."/>
            <person name="Ng V."/>
            <person name="Clum A."/>
            <person name="Steindorff A."/>
            <person name="Ohm R.A."/>
            <person name="Martin F."/>
            <person name="Silar P."/>
            <person name="Natvig D.O."/>
            <person name="Lalanne C."/>
            <person name="Gautier V."/>
            <person name="Ament-Velasquez S.L."/>
            <person name="Kruys A."/>
            <person name="Hutchinson M.I."/>
            <person name="Powell A.J."/>
            <person name="Barry K."/>
            <person name="Miller A.N."/>
            <person name="Grigoriev I.V."/>
            <person name="Debuchy R."/>
            <person name="Gladieux P."/>
            <person name="Hiltunen Thoren M."/>
            <person name="Johannesson H."/>
        </authorList>
    </citation>
    <scope>NUCLEOTIDE SEQUENCE</scope>
    <source>
        <strain evidence="1">CBS 958.72</strain>
    </source>
</reference>
<dbReference type="Proteomes" id="UP001287356">
    <property type="component" value="Unassembled WGS sequence"/>
</dbReference>
<evidence type="ECO:0000313" key="1">
    <source>
        <dbReference type="EMBL" id="KAK3376933.1"/>
    </source>
</evidence>